<dbReference type="NCBIfam" id="TIGR00350">
    <property type="entry name" value="lytR_cpsA_psr"/>
    <property type="match status" value="1"/>
</dbReference>
<evidence type="ECO:0000256" key="1">
    <source>
        <dbReference type="ARBA" id="ARBA00006068"/>
    </source>
</evidence>
<evidence type="ECO:0000313" key="6">
    <source>
        <dbReference type="EMBL" id="KAA2261262.1"/>
    </source>
</evidence>
<dbReference type="InterPro" id="IPR027381">
    <property type="entry name" value="LytR/CpsA/Psr_C"/>
</dbReference>
<feature type="domain" description="LytR/CpsA/Psr regulator C-terminal" evidence="5">
    <location>
        <begin position="478"/>
        <end position="561"/>
    </location>
</feature>
<name>A0A5B2XEP7_9PSEU</name>
<dbReference type="PANTHER" id="PTHR33392">
    <property type="entry name" value="POLYISOPRENYL-TEICHOIC ACID--PEPTIDOGLYCAN TEICHOIC ACID TRANSFERASE TAGU"/>
    <property type="match status" value="1"/>
</dbReference>
<keyword evidence="3" id="KW-0812">Transmembrane</keyword>
<dbReference type="Proteomes" id="UP000323454">
    <property type="component" value="Unassembled WGS sequence"/>
</dbReference>
<feature type="compositionally biased region" description="Basic and acidic residues" evidence="2">
    <location>
        <begin position="1"/>
        <end position="15"/>
    </location>
</feature>
<reference evidence="6 7" key="2">
    <citation type="submission" date="2019-09" db="EMBL/GenBank/DDBJ databases">
        <authorList>
            <person name="Jin C."/>
        </authorList>
    </citation>
    <scope>NUCLEOTIDE SEQUENCE [LARGE SCALE GENOMIC DNA]</scope>
    <source>
        <strain evidence="6 7">AN110305</strain>
    </source>
</reference>
<feature type="region of interest" description="Disordered" evidence="2">
    <location>
        <begin position="451"/>
        <end position="476"/>
    </location>
</feature>
<dbReference type="Gene3D" id="3.30.70.2390">
    <property type="match status" value="1"/>
</dbReference>
<evidence type="ECO:0000313" key="7">
    <source>
        <dbReference type="Proteomes" id="UP000323454"/>
    </source>
</evidence>
<evidence type="ECO:0000256" key="2">
    <source>
        <dbReference type="SAM" id="MobiDB-lite"/>
    </source>
</evidence>
<keyword evidence="3" id="KW-0472">Membrane</keyword>
<evidence type="ECO:0000259" key="4">
    <source>
        <dbReference type="Pfam" id="PF03816"/>
    </source>
</evidence>
<sequence>MQGRADRQGAEDWGRRQPPPARGDRQPVDPPRRPTPPRQDPPRQDPPNRRPADRAEPRPAQRPRTPEATALSRGASGGRGPSSSRAEGVDAPAARRRTPPPRRSTGTRSALNGAKVLLVVVSLLVLGVTGYAWANFQNLSKGMQTTDVISKDAGGDKPADGAMDILLVGMDSRKDAQGHPLSQDVLDELQAGGSDDGGLNTDTLILLHIPNNNAKAMAISFPRDSFVDIAGGYGKHKINSAYSYGKNAAIKQLQAQGVKDSAQLEVQSNQAGAKNLIATIQNLTGATIDHYSEVNLVGFYDITKAIGGVDVCLKAATKDSKSGANFAKGPQTVQGKEALSFVRQRYGLPRSDLDRIVRQQVFMAGMAKKMLSAGVLTNPSKLGDLITALKKSIVIDQGWDILSFAQRMQGLTGGAIQFQTIPTGRPDLKTAEDGEAVEVDPAQVRNFVQGLTDSADPSKPATPSGSATQDSGTDNASVTAEVRNASGVPGLAAQVLNALVAKGFGKGNTDNANPLKSSVVLYGKGGDAGAKSAAQALGGLAVQQDNNIPTGHVRVFLGSDYKGPGSSQGVTAPGGLALDGNTGVARQQAGTDDAPITANGVTCVN</sequence>
<feature type="region of interest" description="Disordered" evidence="2">
    <location>
        <begin position="1"/>
        <end position="108"/>
    </location>
</feature>
<feature type="transmembrane region" description="Helical" evidence="3">
    <location>
        <begin position="116"/>
        <end position="134"/>
    </location>
</feature>
<feature type="compositionally biased region" description="Low complexity" evidence="2">
    <location>
        <begin position="62"/>
        <end position="74"/>
    </location>
</feature>
<protein>
    <submittedName>
        <fullName evidence="6">LytR family transcriptional regulator</fullName>
    </submittedName>
</protein>
<evidence type="ECO:0000259" key="5">
    <source>
        <dbReference type="Pfam" id="PF13399"/>
    </source>
</evidence>
<gene>
    <name evidence="6" type="ORF">F0L68_17535</name>
</gene>
<comment type="caution">
    <text evidence="6">The sequence shown here is derived from an EMBL/GenBank/DDBJ whole genome shotgun (WGS) entry which is preliminary data.</text>
</comment>
<dbReference type="AlphaFoldDB" id="A0A5B2XEP7"/>
<reference evidence="6 7" key="1">
    <citation type="submission" date="2019-09" db="EMBL/GenBank/DDBJ databases">
        <title>Goodfellowia gen. nov., a new genus of the Pseudonocardineae related to Actinoalloteichus, containing Goodfellowia coeruleoviolacea gen. nov., comb. nov. gen. nov., comb. nov.</title>
        <authorList>
            <person name="Labeda D."/>
        </authorList>
    </citation>
    <scope>NUCLEOTIDE SEQUENCE [LARGE SCALE GENOMIC DNA]</scope>
    <source>
        <strain evidence="6 7">AN110305</strain>
    </source>
</reference>
<feature type="compositionally biased region" description="Basic and acidic residues" evidence="2">
    <location>
        <begin position="40"/>
        <end position="59"/>
    </location>
</feature>
<dbReference type="InterPro" id="IPR050922">
    <property type="entry name" value="LytR/CpsA/Psr_CW_biosynth"/>
</dbReference>
<feature type="compositionally biased region" description="Polar residues" evidence="2">
    <location>
        <begin position="461"/>
        <end position="476"/>
    </location>
</feature>
<comment type="similarity">
    <text evidence="1">Belongs to the LytR/CpsA/Psr (LCP) family.</text>
</comment>
<feature type="compositionally biased region" description="Basic and acidic residues" evidence="2">
    <location>
        <begin position="22"/>
        <end position="32"/>
    </location>
</feature>
<organism evidence="6 7">
    <name type="scientific">Solihabitans fulvus</name>
    <dbReference type="NCBI Taxonomy" id="1892852"/>
    <lineage>
        <taxon>Bacteria</taxon>
        <taxon>Bacillati</taxon>
        <taxon>Actinomycetota</taxon>
        <taxon>Actinomycetes</taxon>
        <taxon>Pseudonocardiales</taxon>
        <taxon>Pseudonocardiaceae</taxon>
        <taxon>Solihabitans</taxon>
    </lineage>
</organism>
<dbReference type="Pfam" id="PF03816">
    <property type="entry name" value="LytR_cpsA_psr"/>
    <property type="match status" value="1"/>
</dbReference>
<dbReference type="RefSeq" id="WP_149850665.1">
    <property type="nucleotide sequence ID" value="NZ_VUOB01000029.1"/>
</dbReference>
<feature type="domain" description="Cell envelope-related transcriptional attenuator" evidence="4">
    <location>
        <begin position="200"/>
        <end position="371"/>
    </location>
</feature>
<proteinExistence type="inferred from homology"/>
<dbReference type="EMBL" id="VUOB01000029">
    <property type="protein sequence ID" value="KAA2261262.1"/>
    <property type="molecule type" value="Genomic_DNA"/>
</dbReference>
<dbReference type="OrthoDB" id="9782542at2"/>
<dbReference type="PANTHER" id="PTHR33392:SF6">
    <property type="entry name" value="POLYISOPRENYL-TEICHOIC ACID--PEPTIDOGLYCAN TEICHOIC ACID TRANSFERASE TAGU"/>
    <property type="match status" value="1"/>
</dbReference>
<keyword evidence="7" id="KW-1185">Reference proteome</keyword>
<keyword evidence="3" id="KW-1133">Transmembrane helix</keyword>
<dbReference type="InterPro" id="IPR004474">
    <property type="entry name" value="LytR_CpsA_psr"/>
</dbReference>
<dbReference type="Gene3D" id="3.40.630.190">
    <property type="entry name" value="LCP protein"/>
    <property type="match status" value="1"/>
</dbReference>
<accession>A0A5B2XEP7</accession>
<dbReference type="Pfam" id="PF13399">
    <property type="entry name" value="LytR_C"/>
    <property type="match status" value="1"/>
</dbReference>
<evidence type="ECO:0000256" key="3">
    <source>
        <dbReference type="SAM" id="Phobius"/>
    </source>
</evidence>